<evidence type="ECO:0000256" key="16">
    <source>
        <dbReference type="ARBA" id="ARBA00049723"/>
    </source>
</evidence>
<comment type="cofactor">
    <cofactor evidence="1">
        <name>FAD</name>
        <dbReference type="ChEBI" id="CHEBI:57692"/>
    </cofactor>
</comment>
<evidence type="ECO:0000256" key="17">
    <source>
        <dbReference type="ARBA" id="ARBA00049744"/>
    </source>
</evidence>
<dbReference type="Proteomes" id="UP001236585">
    <property type="component" value="Chromosome"/>
</dbReference>
<keyword evidence="4" id="KW-0285">Flavoprotein</keyword>
<dbReference type="InterPro" id="IPR007867">
    <property type="entry name" value="GMC_OxRtase_C"/>
</dbReference>
<evidence type="ECO:0000256" key="1">
    <source>
        <dbReference type="ARBA" id="ARBA00001974"/>
    </source>
</evidence>
<dbReference type="InterPro" id="IPR052542">
    <property type="entry name" value="Cholesterol_Oxidase"/>
</dbReference>
<evidence type="ECO:0000256" key="2">
    <source>
        <dbReference type="ARBA" id="ARBA00010790"/>
    </source>
</evidence>
<evidence type="ECO:0000256" key="8">
    <source>
        <dbReference type="ARBA" id="ARBA00023004"/>
    </source>
</evidence>
<dbReference type="Pfam" id="PF01266">
    <property type="entry name" value="DAO"/>
    <property type="match status" value="1"/>
</dbReference>
<accession>A0ABY8W6V9</accession>
<dbReference type="Pfam" id="PF05199">
    <property type="entry name" value="GMC_oxred_C"/>
    <property type="match status" value="1"/>
</dbReference>
<keyword evidence="7" id="KW-0560">Oxidoreductase</keyword>
<evidence type="ECO:0000256" key="3">
    <source>
        <dbReference type="ARBA" id="ARBA00022548"/>
    </source>
</evidence>
<dbReference type="PANTHER" id="PTHR47470:SF1">
    <property type="entry name" value="FAD-DEPENDENT OXIDOREDUCTASE 2 FAD BINDING DOMAIN-CONTAINING PROTEIN"/>
    <property type="match status" value="1"/>
</dbReference>
<dbReference type="EMBL" id="CP126981">
    <property type="protein sequence ID" value="WIM89529.1"/>
    <property type="molecule type" value="Genomic_DNA"/>
</dbReference>
<dbReference type="InterPro" id="IPR036188">
    <property type="entry name" value="FAD/NAD-bd_sf"/>
</dbReference>
<comment type="pathway">
    <text evidence="15">Steroid metabolism; cholesterol degradation.</text>
</comment>
<dbReference type="EC" id="5.3.3.1" evidence="14"/>
<dbReference type="PROSITE" id="PS51379">
    <property type="entry name" value="4FE4S_FER_2"/>
    <property type="match status" value="1"/>
</dbReference>
<dbReference type="SUPFAM" id="SSF51905">
    <property type="entry name" value="FAD/NAD(P)-binding domain"/>
    <property type="match status" value="1"/>
</dbReference>
<feature type="domain" description="Rhodanese" evidence="20">
    <location>
        <begin position="7"/>
        <end position="48"/>
    </location>
</feature>
<name>A0ABY8W6V9_9MYCO</name>
<dbReference type="InterPro" id="IPR017900">
    <property type="entry name" value="4Fe4S_Fe_S_CS"/>
</dbReference>
<dbReference type="InterPro" id="IPR001763">
    <property type="entry name" value="Rhodanese-like_dom"/>
</dbReference>
<evidence type="ECO:0000259" key="20">
    <source>
        <dbReference type="PROSITE" id="PS50206"/>
    </source>
</evidence>
<proteinExistence type="inferred from homology"/>
<sequence length="556" mass="60054">MSRDYDVLVIGSGFGGSVAALRLSEKGYRVGVLEKGARWAPEDHPPNSEHTRKVAWRPHFGMIGPLQLTALKNVLVQTFIAVGGGSLMYGGVLYEPPQTFYDNPQWASITDWRAELAAYYDQAKRMLGVATNPRLTPADEAFKAVAEDLGVADTFQPTDVGIFFGEPGKTVPDPYFGGAGPERAGCIFCSQCMTGCPHNAKNTTERNYLYLAEKAGAQIHPMTTVIDVRESPTGGYLVETVRSGRWFSKERRIWSADQVVFAAASIGTQELLHRLRAKGSLPGISPRLGELARTNSEATLIVSSRTRTDLSQGVVGTSSIRPDEHTHAEAFHLGKGSNSGFLLATTLIDGDKHRLARWIGTNLRHPAAFLRAFDVSRAAERSITILVMQDLDNSVTTYLRRGLFGRKLASRQGVGAPNQNWIPAANDVARRTAQKLDGDARGYYFDLIGRPTTAHFIGGCPIGDSPATGVVDPYHRLYGHPGLHVIDGSTITANLGVNPALTITAMSERAVALWPNNGEPDPRPAPGAGYRPVAPVPPRHPIVPASAPASLRLTPV</sequence>
<keyword evidence="23" id="KW-1185">Reference proteome</keyword>
<evidence type="ECO:0000256" key="12">
    <source>
        <dbReference type="ARBA" id="ARBA00023221"/>
    </source>
</evidence>
<evidence type="ECO:0000256" key="13">
    <source>
        <dbReference type="ARBA" id="ARBA00023235"/>
    </source>
</evidence>
<evidence type="ECO:0000256" key="5">
    <source>
        <dbReference type="ARBA" id="ARBA00022723"/>
    </source>
</evidence>
<keyword evidence="6" id="KW-0274">FAD</keyword>
<evidence type="ECO:0000256" key="7">
    <source>
        <dbReference type="ARBA" id="ARBA00023002"/>
    </source>
</evidence>
<evidence type="ECO:0000313" key="23">
    <source>
        <dbReference type="Proteomes" id="UP001236585"/>
    </source>
</evidence>
<evidence type="ECO:0000259" key="21">
    <source>
        <dbReference type="PROSITE" id="PS51379"/>
    </source>
</evidence>
<dbReference type="PROSITE" id="PS00198">
    <property type="entry name" value="4FE4S_FER_1"/>
    <property type="match status" value="1"/>
</dbReference>
<dbReference type="PROSITE" id="PS50206">
    <property type="entry name" value="RHODANESE_3"/>
    <property type="match status" value="1"/>
</dbReference>
<feature type="domain" description="4Fe-4S ferredoxin-type" evidence="21">
    <location>
        <begin position="177"/>
        <end position="206"/>
    </location>
</feature>
<keyword evidence="10" id="KW-0443">Lipid metabolism</keyword>
<dbReference type="InterPro" id="IPR017896">
    <property type="entry name" value="4Fe4S_Fe-S-bd"/>
</dbReference>
<gene>
    <name evidence="22" type="ORF">PT015_08890</name>
</gene>
<evidence type="ECO:0000256" key="15">
    <source>
        <dbReference type="ARBA" id="ARBA00049645"/>
    </source>
</evidence>
<evidence type="ECO:0000256" key="18">
    <source>
        <dbReference type="ARBA" id="ARBA00049778"/>
    </source>
</evidence>
<keyword evidence="11" id="KW-1207">Sterol metabolism</keyword>
<evidence type="ECO:0000313" key="22">
    <source>
        <dbReference type="EMBL" id="WIM89529.1"/>
    </source>
</evidence>
<dbReference type="EC" id="1.1.3.6" evidence="16"/>
<reference evidence="22 23" key="1">
    <citation type="journal article" date="2023" name="Microbiol. Resour. Announc.">
        <title>Complete Genome Sequence of Mycobacterium wuenschmanii, a novel Nontuberculous Mycobacterium Isolated from a captive population of Amazon Milk Frogs.</title>
        <authorList>
            <person name="Hicks J."/>
            <person name="Zeineldin M."/>
            <person name="Ward H."/>
            <person name="Wuenschmann A."/>
            <person name="Camp P."/>
            <person name="Farrell D."/>
            <person name="Lehman K."/>
            <person name="Thacker T."/>
            <person name="Cuthbert E."/>
        </authorList>
    </citation>
    <scope>NUCLEOTIDE SEQUENCE [LARGE SCALE GENOMIC DNA]</scope>
    <source>
        <strain evidence="22 23">Wuenschmanii</strain>
    </source>
</reference>
<evidence type="ECO:0000256" key="14">
    <source>
        <dbReference type="ARBA" id="ARBA00038856"/>
    </source>
</evidence>
<keyword evidence="5" id="KW-0479">Metal-binding</keyword>
<dbReference type="Gene3D" id="3.50.50.60">
    <property type="entry name" value="FAD/NAD(P)-binding domain"/>
    <property type="match status" value="3"/>
</dbReference>
<keyword evidence="8" id="KW-0408">Iron</keyword>
<evidence type="ECO:0000256" key="6">
    <source>
        <dbReference type="ARBA" id="ARBA00022827"/>
    </source>
</evidence>
<dbReference type="InterPro" id="IPR006076">
    <property type="entry name" value="FAD-dep_OxRdtase"/>
</dbReference>
<organism evidence="22 23">
    <name type="scientific">Candidatus Mycobacterium wuenschmannii</name>
    <dbReference type="NCBI Taxonomy" id="3027808"/>
    <lineage>
        <taxon>Bacteria</taxon>
        <taxon>Bacillati</taxon>
        <taxon>Actinomycetota</taxon>
        <taxon>Actinomycetes</taxon>
        <taxon>Mycobacteriales</taxon>
        <taxon>Mycobacteriaceae</taxon>
        <taxon>Mycobacterium</taxon>
    </lineage>
</organism>
<evidence type="ECO:0000256" key="10">
    <source>
        <dbReference type="ARBA" id="ARBA00023098"/>
    </source>
</evidence>
<comment type="similarity">
    <text evidence="2">Belongs to the GMC oxidoreductase family.</text>
</comment>
<keyword evidence="13" id="KW-0413">Isomerase</keyword>
<feature type="region of interest" description="Disordered" evidence="19">
    <location>
        <begin position="515"/>
        <end position="534"/>
    </location>
</feature>
<dbReference type="PANTHER" id="PTHR47470">
    <property type="entry name" value="CHOLESTEROL OXIDASE"/>
    <property type="match status" value="1"/>
</dbReference>
<keyword evidence="9" id="KW-0411">Iron-sulfur</keyword>
<evidence type="ECO:0000256" key="19">
    <source>
        <dbReference type="SAM" id="MobiDB-lite"/>
    </source>
</evidence>
<evidence type="ECO:0000256" key="4">
    <source>
        <dbReference type="ARBA" id="ARBA00022630"/>
    </source>
</evidence>
<evidence type="ECO:0000256" key="11">
    <source>
        <dbReference type="ARBA" id="ARBA00023166"/>
    </source>
</evidence>
<keyword evidence="3" id="KW-0153">Cholesterol metabolism</keyword>
<keyword evidence="12" id="KW-0753">Steroid metabolism</keyword>
<protein>
    <recommendedName>
        <fullName evidence="17">Cholesterol oxidase</fullName>
        <ecNumber evidence="16">1.1.3.6</ecNumber>
        <ecNumber evidence="14">5.3.3.1</ecNumber>
    </recommendedName>
    <alternativeName>
        <fullName evidence="18">Cholesterol isomerase</fullName>
    </alternativeName>
</protein>
<dbReference type="RefSeq" id="WP_285190260.1">
    <property type="nucleotide sequence ID" value="NZ_CP126981.1"/>
</dbReference>
<evidence type="ECO:0000256" key="9">
    <source>
        <dbReference type="ARBA" id="ARBA00023014"/>
    </source>
</evidence>